<feature type="chain" id="PRO_5024279686" evidence="1">
    <location>
        <begin position="40"/>
        <end position="177"/>
    </location>
</feature>
<keyword evidence="3" id="KW-1185">Reference proteome</keyword>
<evidence type="ECO:0000313" key="3">
    <source>
        <dbReference type="Proteomes" id="UP000326396"/>
    </source>
</evidence>
<dbReference type="AlphaFoldDB" id="A0A5N6PRI9"/>
<organism evidence="2 3">
    <name type="scientific">Mikania micrantha</name>
    <name type="common">bitter vine</name>
    <dbReference type="NCBI Taxonomy" id="192012"/>
    <lineage>
        <taxon>Eukaryota</taxon>
        <taxon>Viridiplantae</taxon>
        <taxon>Streptophyta</taxon>
        <taxon>Embryophyta</taxon>
        <taxon>Tracheophyta</taxon>
        <taxon>Spermatophyta</taxon>
        <taxon>Magnoliopsida</taxon>
        <taxon>eudicotyledons</taxon>
        <taxon>Gunneridae</taxon>
        <taxon>Pentapetalae</taxon>
        <taxon>asterids</taxon>
        <taxon>campanulids</taxon>
        <taxon>Asterales</taxon>
        <taxon>Asteraceae</taxon>
        <taxon>Asteroideae</taxon>
        <taxon>Heliantheae alliance</taxon>
        <taxon>Eupatorieae</taxon>
        <taxon>Mikania</taxon>
    </lineage>
</organism>
<comment type="caution">
    <text evidence="2">The sequence shown here is derived from an EMBL/GenBank/DDBJ whole genome shotgun (WGS) entry which is preliminary data.</text>
</comment>
<protein>
    <submittedName>
        <fullName evidence="2">Uncharacterized protein</fullName>
    </submittedName>
</protein>
<accession>A0A5N6PRI9</accession>
<proteinExistence type="predicted"/>
<gene>
    <name evidence="2" type="ORF">E3N88_07414</name>
</gene>
<keyword evidence="1" id="KW-0732">Signal</keyword>
<sequence>MSLLFVVLPVVQKVISAGSAPSKMLCGAGLLWISSSVSAEGCTYSTSGRLDPVWCGLFAVMQIGLSLFGEIGADNWAGCWGTWLACGDVVCSRQLGWVWSDGIVTNLNTSSFSGKHKFLIHPNSQESWKVTKGFFLLDEGGQAEKEFEDEVEAIGQAEKKFEDEVEAIGRVGNKIYV</sequence>
<reference evidence="2 3" key="1">
    <citation type="submission" date="2019-05" db="EMBL/GenBank/DDBJ databases">
        <title>Mikania micrantha, genome provides insights into the molecular mechanism of rapid growth.</title>
        <authorList>
            <person name="Liu B."/>
        </authorList>
    </citation>
    <scope>NUCLEOTIDE SEQUENCE [LARGE SCALE GENOMIC DNA]</scope>
    <source>
        <strain evidence="2">NLD-2019</strain>
        <tissue evidence="2">Leaf</tissue>
    </source>
</reference>
<evidence type="ECO:0000313" key="2">
    <source>
        <dbReference type="EMBL" id="KAD6796518.1"/>
    </source>
</evidence>
<feature type="signal peptide" evidence="1">
    <location>
        <begin position="1"/>
        <end position="39"/>
    </location>
</feature>
<dbReference type="Proteomes" id="UP000326396">
    <property type="component" value="Linkage Group LG11"/>
</dbReference>
<name>A0A5N6PRI9_9ASTR</name>
<dbReference type="EMBL" id="SZYD01000003">
    <property type="protein sequence ID" value="KAD6796518.1"/>
    <property type="molecule type" value="Genomic_DNA"/>
</dbReference>
<evidence type="ECO:0000256" key="1">
    <source>
        <dbReference type="SAM" id="SignalP"/>
    </source>
</evidence>